<keyword evidence="2" id="KW-1185">Reference proteome</keyword>
<name>A0A9D4AL56_9ROSI</name>
<sequence>MVYEMAAELVVFQVLKLKSEERELGFGVAARFTDMELEDDEDIETMVAFYCPTGSVNTELMQLFVELADVEFDIDLSALPMSKNLNSGLRLQIHPVLIKTDVDDEDGYDNNGCSGYEVEDYSEPNLDEVPDDINNKYANYDGNVYASLVGNPS</sequence>
<organism evidence="1 2">
    <name type="scientific">Gossypium stocksii</name>
    <dbReference type="NCBI Taxonomy" id="47602"/>
    <lineage>
        <taxon>Eukaryota</taxon>
        <taxon>Viridiplantae</taxon>
        <taxon>Streptophyta</taxon>
        <taxon>Embryophyta</taxon>
        <taxon>Tracheophyta</taxon>
        <taxon>Spermatophyta</taxon>
        <taxon>Magnoliopsida</taxon>
        <taxon>eudicotyledons</taxon>
        <taxon>Gunneridae</taxon>
        <taxon>Pentapetalae</taxon>
        <taxon>rosids</taxon>
        <taxon>malvids</taxon>
        <taxon>Malvales</taxon>
        <taxon>Malvaceae</taxon>
        <taxon>Malvoideae</taxon>
        <taxon>Gossypium</taxon>
    </lineage>
</organism>
<gene>
    <name evidence="1" type="ORF">J1N35_000846</name>
</gene>
<comment type="caution">
    <text evidence="1">The sequence shown here is derived from an EMBL/GenBank/DDBJ whole genome shotgun (WGS) entry which is preliminary data.</text>
</comment>
<protein>
    <submittedName>
        <fullName evidence="1">Uncharacterized protein</fullName>
    </submittedName>
</protein>
<evidence type="ECO:0000313" key="2">
    <source>
        <dbReference type="Proteomes" id="UP000828251"/>
    </source>
</evidence>
<dbReference type="Proteomes" id="UP000828251">
    <property type="component" value="Unassembled WGS sequence"/>
</dbReference>
<evidence type="ECO:0000313" key="1">
    <source>
        <dbReference type="EMBL" id="KAH1129468.1"/>
    </source>
</evidence>
<reference evidence="1 2" key="1">
    <citation type="journal article" date="2021" name="Plant Biotechnol. J.">
        <title>Multi-omics assisted identification of the key and species-specific regulatory components of drought-tolerant mechanisms in Gossypium stocksii.</title>
        <authorList>
            <person name="Yu D."/>
            <person name="Ke L."/>
            <person name="Zhang D."/>
            <person name="Wu Y."/>
            <person name="Sun Y."/>
            <person name="Mei J."/>
            <person name="Sun J."/>
            <person name="Sun Y."/>
        </authorList>
    </citation>
    <scope>NUCLEOTIDE SEQUENCE [LARGE SCALE GENOMIC DNA]</scope>
    <source>
        <strain evidence="2">cv. E1</strain>
        <tissue evidence="1">Leaf</tissue>
    </source>
</reference>
<dbReference type="AlphaFoldDB" id="A0A9D4AL56"/>
<dbReference type="EMBL" id="JAIQCV010000001">
    <property type="protein sequence ID" value="KAH1129468.1"/>
    <property type="molecule type" value="Genomic_DNA"/>
</dbReference>
<proteinExistence type="predicted"/>
<accession>A0A9D4AL56</accession>